<feature type="region of interest" description="Disordered" evidence="2">
    <location>
        <begin position="524"/>
        <end position="613"/>
    </location>
</feature>
<feature type="region of interest" description="Disordered" evidence="2">
    <location>
        <begin position="775"/>
        <end position="815"/>
    </location>
</feature>
<feature type="region of interest" description="Disordered" evidence="2">
    <location>
        <begin position="1"/>
        <end position="102"/>
    </location>
</feature>
<feature type="compositionally biased region" description="Polar residues" evidence="2">
    <location>
        <begin position="45"/>
        <end position="59"/>
    </location>
</feature>
<dbReference type="InterPro" id="IPR038609">
    <property type="entry name" value="HDA1_su2/3_sf"/>
</dbReference>
<feature type="compositionally biased region" description="Basic and acidic residues" evidence="2">
    <location>
        <begin position="169"/>
        <end position="178"/>
    </location>
</feature>
<feature type="region of interest" description="Disordered" evidence="2">
    <location>
        <begin position="1431"/>
        <end position="1481"/>
    </location>
</feature>
<evidence type="ECO:0000256" key="2">
    <source>
        <dbReference type="SAM" id="MobiDB-lite"/>
    </source>
</evidence>
<reference evidence="3 4" key="1">
    <citation type="journal article" date="2024" name="J. Plant Pathol.">
        <title>Sequence and assembly of the genome of Seiridium unicorne, isolate CBS 538.82, causal agent of cypress canker disease.</title>
        <authorList>
            <person name="Scali E."/>
            <person name="Rocca G.D."/>
            <person name="Danti R."/>
            <person name="Garbelotto M."/>
            <person name="Barberini S."/>
            <person name="Baroncelli R."/>
            <person name="Emiliani G."/>
        </authorList>
    </citation>
    <scope>NUCLEOTIDE SEQUENCE [LARGE SCALE GENOMIC DNA]</scope>
    <source>
        <strain evidence="3 4">BM-138-508</strain>
    </source>
</reference>
<name>A0ABR2UKI6_9PEZI</name>
<gene>
    <name evidence="3" type="ORF">SUNI508_10671</name>
</gene>
<feature type="region of interest" description="Disordered" evidence="2">
    <location>
        <begin position="280"/>
        <end position="412"/>
    </location>
</feature>
<feature type="compositionally biased region" description="Basic and acidic residues" evidence="2">
    <location>
        <begin position="585"/>
        <end position="605"/>
    </location>
</feature>
<feature type="compositionally biased region" description="Basic and acidic residues" evidence="2">
    <location>
        <begin position="239"/>
        <end position="260"/>
    </location>
</feature>
<feature type="coiled-coil region" evidence="1">
    <location>
        <begin position="1289"/>
        <end position="1383"/>
    </location>
</feature>
<dbReference type="EMBL" id="JARVKF010000419">
    <property type="protein sequence ID" value="KAK9415066.1"/>
    <property type="molecule type" value="Genomic_DNA"/>
</dbReference>
<feature type="compositionally biased region" description="Basic and acidic residues" evidence="2">
    <location>
        <begin position="15"/>
        <end position="27"/>
    </location>
</feature>
<keyword evidence="4" id="KW-1185">Reference proteome</keyword>
<evidence type="ECO:0000256" key="1">
    <source>
        <dbReference type="SAM" id="Coils"/>
    </source>
</evidence>
<feature type="region of interest" description="Disordered" evidence="2">
    <location>
        <begin position="146"/>
        <end position="266"/>
    </location>
</feature>
<feature type="region of interest" description="Disordered" evidence="2">
    <location>
        <begin position="1137"/>
        <end position="1163"/>
    </location>
</feature>
<dbReference type="Proteomes" id="UP001408356">
    <property type="component" value="Unassembled WGS sequence"/>
</dbReference>
<feature type="compositionally biased region" description="Basic and acidic residues" evidence="2">
    <location>
        <begin position="525"/>
        <end position="544"/>
    </location>
</feature>
<accession>A0ABR2UKI6</accession>
<evidence type="ECO:0008006" key="5">
    <source>
        <dbReference type="Google" id="ProtNLM"/>
    </source>
</evidence>
<feature type="coiled-coil region" evidence="1">
    <location>
        <begin position="1198"/>
        <end position="1239"/>
    </location>
</feature>
<keyword evidence="1" id="KW-0175">Coiled coil</keyword>
<proteinExistence type="predicted"/>
<feature type="compositionally biased region" description="Basic residues" evidence="2">
    <location>
        <begin position="82"/>
        <end position="101"/>
    </location>
</feature>
<feature type="compositionally biased region" description="Polar residues" evidence="2">
    <location>
        <begin position="297"/>
        <end position="343"/>
    </location>
</feature>
<feature type="compositionally biased region" description="Polar residues" evidence="2">
    <location>
        <begin position="395"/>
        <end position="412"/>
    </location>
</feature>
<organism evidence="3 4">
    <name type="scientific">Seiridium unicorne</name>
    <dbReference type="NCBI Taxonomy" id="138068"/>
    <lineage>
        <taxon>Eukaryota</taxon>
        <taxon>Fungi</taxon>
        <taxon>Dikarya</taxon>
        <taxon>Ascomycota</taxon>
        <taxon>Pezizomycotina</taxon>
        <taxon>Sordariomycetes</taxon>
        <taxon>Xylariomycetidae</taxon>
        <taxon>Amphisphaeriales</taxon>
        <taxon>Sporocadaceae</taxon>
        <taxon>Seiridium</taxon>
    </lineage>
</organism>
<evidence type="ECO:0000313" key="4">
    <source>
        <dbReference type="Proteomes" id="UP001408356"/>
    </source>
</evidence>
<comment type="caution">
    <text evidence="3">The sequence shown here is derived from an EMBL/GenBank/DDBJ whole genome shotgun (WGS) entry which is preliminary data.</text>
</comment>
<sequence length="1506" mass="166363">MWRRRLHQPHQLALEARHSDDQVHETESDQEFAPDGRTARIANESVASMSPTTPNSVTIANRRANDRKRPARGTQGITRPERKIRKRKSVGTLSRKKRKRPKQEYWPIKDIVDEETREDGTTRYLVEWEGCDNAGKPYKPDWVQEVTDDALQAWQAQHKKHPIDSNPDDSDHKPDSRSRTSSRHLSEGPKAPPITSHTRKASKGLDTTVDLAGLRSRSKRQKVALDAEDTEKISSNTRSPKDSEESDSLKEDPREKKIVVELKQSPSFDPSVYLAIQLSQGSQPQVTAEAPKEDPLPSQTNWTQEGLLSNRTIPDSQEPSAFSTSNSSRNDPGQDPGTQTEIPATQPDVVRENSIAPSQSDQNLGETAAEIPSHQRDWAASKQTPVPESVPSLEATASPQPSESGGQSVSTHHSNFLQTVLNSPRSETQDPFSSLLGVPASLSSAAPAQLDIHQSRGQVVDYISFNHTSSAWSSHTASPHQSQIDAVRAHYSSQAAQIVPHSLSQSEGILSPSFAQDFSAYNTSSDRDDILSESSQRPRSEPRGSRGSSQALFGLHGNSRISLSTPPIHGVGTPPEPFHSFIHQGADKSSDEHTAPQDRTADSRARSSLSSREFTLGSQLSDCSVARHSYRPAALRNMMEGAARGSEQPLSMKERLRQIRERNFGLTSVDAPPILATEQISANGLGVVDHAPEAPTEPAEPLSISPALLVPSVEMDLLEESHPVFESKTNDSAPVLGPIFESTAIPTSYDPISDGQPATLDPSALTLSIENDIIEPENEDDGSTSIPTDDGQPHSDQLDSTDAAPIVDDVPEAPEPNILPYIESEPNEFIVTLPLASNIRPQYVEIIKETNDDLVAYNAAFTDPPFRTPEPALVAKVDRMFNRLLDVCDIPPSLDAVQKMPPAKITKYIRSTNSKFSFLGRFLEQLFNRETPPDKSILVLVRPGPLIDLLNNLCQTAGFEQCQLQGEFVTIVGSSDATSSGTSWVRSDVVVTVYPTSDQPYALQPEYDVVIAFDHTYRQDLMPPRTKESPPLTLVLVTTTSIQHINMRISDKIEPLSRKNYLLLALCASVPEMLSPESGHVEAHQAAELFADYTNDPDDDDFYWNHQEPPRPIFEHIVTSSQVEALQSSVWPSGSMEVTTNRKRSLGELDERESEAKRPKMAQPEIVTTSTIASPHISDSIKVFLGDDVAATEATAVIQISVAKAEALAAKMAKLEAELEKTRSERDQFRELADRTKREVDSWTTSMKRIQPRYMAALRDRGIFQKERDTALENQREMSAQLQLTKKELSTASQTNGELRQKLAEAQESLLSGDNPDLAKMTRIEKEVEEARVKVSDFEKKAASAQRDREFASNEYQNASHRAFELRKENDALQQQIVDLARKADDNIVLINQTQQRNEVGELVRLLEEQRTIVKDRENELNRAREQLAVLKNGRRETRQSSVPRSPRLGVSSPRTVRRAATEAASGAGSRGTSPSFDVGGTIMPGIGSLFAGQQQGNGRYAHLRD</sequence>
<evidence type="ECO:0000313" key="3">
    <source>
        <dbReference type="EMBL" id="KAK9415066.1"/>
    </source>
</evidence>
<feature type="compositionally biased region" description="Basic and acidic residues" evidence="2">
    <location>
        <begin position="1145"/>
        <end position="1158"/>
    </location>
</feature>
<feature type="compositionally biased region" description="Polar residues" evidence="2">
    <location>
        <begin position="355"/>
        <end position="365"/>
    </location>
</feature>
<dbReference type="Gene3D" id="3.40.50.12360">
    <property type="match status" value="1"/>
</dbReference>
<protein>
    <recommendedName>
        <fullName evidence="5">Chromo domain-containing protein</fullName>
    </recommendedName>
</protein>